<name>A0A1Z5K7P0_FISSO</name>
<accession>A0A1Z5K7P0</accession>
<comment type="caution">
    <text evidence="2">The sequence shown here is derived from an EMBL/GenBank/DDBJ whole genome shotgun (WGS) entry which is preliminary data.</text>
</comment>
<dbReference type="Proteomes" id="UP000198406">
    <property type="component" value="Unassembled WGS sequence"/>
</dbReference>
<evidence type="ECO:0000256" key="1">
    <source>
        <dbReference type="SAM" id="MobiDB-lite"/>
    </source>
</evidence>
<proteinExistence type="predicted"/>
<organism evidence="2 3">
    <name type="scientific">Fistulifera solaris</name>
    <name type="common">Oleaginous diatom</name>
    <dbReference type="NCBI Taxonomy" id="1519565"/>
    <lineage>
        <taxon>Eukaryota</taxon>
        <taxon>Sar</taxon>
        <taxon>Stramenopiles</taxon>
        <taxon>Ochrophyta</taxon>
        <taxon>Bacillariophyta</taxon>
        <taxon>Bacillariophyceae</taxon>
        <taxon>Bacillariophycidae</taxon>
        <taxon>Naviculales</taxon>
        <taxon>Naviculaceae</taxon>
        <taxon>Fistulifera</taxon>
    </lineage>
</organism>
<dbReference type="EMBL" id="BDSP01000174">
    <property type="protein sequence ID" value="GAX21948.1"/>
    <property type="molecule type" value="Genomic_DNA"/>
</dbReference>
<gene>
    <name evidence="2" type="ORF">FisN_40Hu001</name>
</gene>
<evidence type="ECO:0000313" key="3">
    <source>
        <dbReference type="Proteomes" id="UP000198406"/>
    </source>
</evidence>
<protein>
    <submittedName>
        <fullName evidence="2">Uncharacterized protein</fullName>
    </submittedName>
</protein>
<dbReference type="AlphaFoldDB" id="A0A1Z5K7P0"/>
<feature type="region of interest" description="Disordered" evidence="1">
    <location>
        <begin position="85"/>
        <end position="147"/>
    </location>
</feature>
<feature type="compositionally biased region" description="Polar residues" evidence="1">
    <location>
        <begin position="14"/>
        <end position="28"/>
    </location>
</feature>
<feature type="region of interest" description="Disordered" evidence="1">
    <location>
        <begin position="1"/>
        <end position="46"/>
    </location>
</feature>
<dbReference type="InParanoid" id="A0A1Z5K7P0"/>
<reference evidence="2 3" key="1">
    <citation type="journal article" date="2015" name="Plant Cell">
        <title>Oil accumulation by the oleaginous diatom Fistulifera solaris as revealed by the genome and transcriptome.</title>
        <authorList>
            <person name="Tanaka T."/>
            <person name="Maeda Y."/>
            <person name="Veluchamy A."/>
            <person name="Tanaka M."/>
            <person name="Abida H."/>
            <person name="Marechal E."/>
            <person name="Bowler C."/>
            <person name="Muto M."/>
            <person name="Sunaga Y."/>
            <person name="Tanaka M."/>
            <person name="Yoshino T."/>
            <person name="Taniguchi T."/>
            <person name="Fukuda Y."/>
            <person name="Nemoto M."/>
            <person name="Matsumoto M."/>
            <person name="Wong P.S."/>
            <person name="Aburatani S."/>
            <person name="Fujibuchi W."/>
        </authorList>
    </citation>
    <scope>NUCLEOTIDE SEQUENCE [LARGE SCALE GENOMIC DNA]</scope>
    <source>
        <strain evidence="2 3">JPCC DA0580</strain>
    </source>
</reference>
<sequence>MNEEAPKQKANVALDTSSFPPNRFQPSEINGIGSRDDPHSFHRRTNATDCTRMRILSPSYKRRLPTSLSPLGCWIDCSQWPISREDDDSDLSDSEDEGAVSVRELRWSPNPRLHRKSGKSSVSASLDLAATLPKRQRSASDLTSLTR</sequence>
<evidence type="ECO:0000313" key="2">
    <source>
        <dbReference type="EMBL" id="GAX21948.1"/>
    </source>
</evidence>
<keyword evidence="3" id="KW-1185">Reference proteome</keyword>
<feature type="compositionally biased region" description="Acidic residues" evidence="1">
    <location>
        <begin position="85"/>
        <end position="98"/>
    </location>
</feature>